<dbReference type="SMART" id="SM00347">
    <property type="entry name" value="HTH_MARR"/>
    <property type="match status" value="1"/>
</dbReference>
<evidence type="ECO:0000259" key="4">
    <source>
        <dbReference type="PROSITE" id="PS50995"/>
    </source>
</evidence>
<evidence type="ECO:0000313" key="5">
    <source>
        <dbReference type="EMBL" id="ANY76704.1"/>
    </source>
</evidence>
<dbReference type="InterPro" id="IPR000835">
    <property type="entry name" value="HTH_MarR-typ"/>
</dbReference>
<dbReference type="InterPro" id="IPR036388">
    <property type="entry name" value="WH-like_DNA-bd_sf"/>
</dbReference>
<protein>
    <submittedName>
        <fullName evidence="5">Transcriptional regulator</fullName>
    </submittedName>
</protein>
<dbReference type="InterPro" id="IPR036390">
    <property type="entry name" value="WH_DNA-bd_sf"/>
</dbReference>
<gene>
    <name evidence="5" type="ORF">BBD41_24140</name>
</gene>
<dbReference type="AlphaFoldDB" id="A0A1B2E9Q2"/>
<organism evidence="5">
    <name type="scientific">Paenibacillus ihbetae</name>
    <dbReference type="NCBI Taxonomy" id="1870820"/>
    <lineage>
        <taxon>Bacteria</taxon>
        <taxon>Bacillati</taxon>
        <taxon>Bacillota</taxon>
        <taxon>Bacilli</taxon>
        <taxon>Bacillales</taxon>
        <taxon>Paenibacillaceae</taxon>
        <taxon>Paenibacillus</taxon>
    </lineage>
</organism>
<dbReference type="GO" id="GO:0003677">
    <property type="term" value="F:DNA binding"/>
    <property type="evidence" value="ECO:0007669"/>
    <property type="project" value="UniProtKB-KW"/>
</dbReference>
<evidence type="ECO:0000256" key="2">
    <source>
        <dbReference type="ARBA" id="ARBA00023125"/>
    </source>
</evidence>
<keyword evidence="3" id="KW-0804">Transcription</keyword>
<dbReference type="KEGG" id="pib:BBD41_24140"/>
<dbReference type="Gene3D" id="1.10.10.10">
    <property type="entry name" value="Winged helix-like DNA-binding domain superfamily/Winged helix DNA-binding domain"/>
    <property type="match status" value="1"/>
</dbReference>
<feature type="domain" description="HTH marR-type" evidence="4">
    <location>
        <begin position="7"/>
        <end position="139"/>
    </location>
</feature>
<reference evidence="5" key="1">
    <citation type="submission" date="2016-08" db="EMBL/GenBank/DDBJ databases">
        <title>Complete Genome Seqeunce of Paenibacillus sp. nov. IHBB 9852 from high altitute lake of Indian trans-Himalayas.</title>
        <authorList>
            <person name="Kiran S."/>
            <person name="Swarnkar M.K."/>
            <person name="Rana A."/>
            <person name="Tewari R."/>
            <person name="Gulati A."/>
        </authorList>
    </citation>
    <scope>NUCLEOTIDE SEQUENCE [LARGE SCALE GENOMIC DNA]</scope>
    <source>
        <strain evidence="5">IHBB 9852</strain>
    </source>
</reference>
<evidence type="ECO:0000256" key="3">
    <source>
        <dbReference type="ARBA" id="ARBA00023163"/>
    </source>
</evidence>
<accession>A0A1B2E9Q2</accession>
<dbReference type="RefSeq" id="WP_099480776.1">
    <property type="nucleotide sequence ID" value="NZ_CP016809.1"/>
</dbReference>
<sequence length="156" mass="18355">MKTPDSNPSIGFYLGYTYRRASQWFSHALKPYDITPEQWLVLYRIFEHEGLNQKEVAAKADKDQPTTTRILDLLEKKGFTRKTVSPHDRRAFQLYLTDSGKQLIEATAEIERECGRQIIEGIDSRQLELFWDTLSRINDNLEHLQNNRRDSLHETE</sequence>
<dbReference type="GO" id="GO:0003700">
    <property type="term" value="F:DNA-binding transcription factor activity"/>
    <property type="evidence" value="ECO:0007669"/>
    <property type="project" value="InterPro"/>
</dbReference>
<dbReference type="PANTHER" id="PTHR42756:SF1">
    <property type="entry name" value="TRANSCRIPTIONAL REPRESSOR OF EMRAB OPERON"/>
    <property type="match status" value="1"/>
</dbReference>
<name>A0A1B2E9Q2_9BACL</name>
<dbReference type="SUPFAM" id="SSF46785">
    <property type="entry name" value="Winged helix' DNA-binding domain"/>
    <property type="match status" value="1"/>
</dbReference>
<keyword evidence="2" id="KW-0238">DNA-binding</keyword>
<dbReference type="Pfam" id="PF01047">
    <property type="entry name" value="MarR"/>
    <property type="match status" value="1"/>
</dbReference>
<dbReference type="EMBL" id="CP016809">
    <property type="protein sequence ID" value="ANY76704.1"/>
    <property type="molecule type" value="Genomic_DNA"/>
</dbReference>
<dbReference type="PRINTS" id="PR00598">
    <property type="entry name" value="HTHMARR"/>
</dbReference>
<evidence type="ECO:0000256" key="1">
    <source>
        <dbReference type="ARBA" id="ARBA00023015"/>
    </source>
</evidence>
<dbReference type="PANTHER" id="PTHR42756">
    <property type="entry name" value="TRANSCRIPTIONAL REGULATOR, MARR"/>
    <property type="match status" value="1"/>
</dbReference>
<proteinExistence type="predicted"/>
<keyword evidence="1" id="KW-0805">Transcription regulation</keyword>
<dbReference type="PROSITE" id="PS50995">
    <property type="entry name" value="HTH_MARR_2"/>
    <property type="match status" value="1"/>
</dbReference>